<name>A0A0S7C3P6_9BACT</name>
<proteinExistence type="predicted"/>
<dbReference type="AlphaFoldDB" id="A0A0S7C3P6"/>
<gene>
    <name evidence="1" type="ORF">TBC1_12244</name>
</gene>
<sequence>MFALVASVALFTACKDDEETFNAPSVATPDPVSAEFNAEVELTFNYTTDAGYKSASVSATNGTATIKTGGTVGSASGTVVVTFIAGDQAGAGSVELSITDNADQTSKATAVISVLEEQVIFNVDGNITANTTWETGKVYVLKSRISVVSGVTLTIEPGVVVKGEAGTGANATALIIARGAQIKAEGTAEKPIIFTSIADEIMPGQVASPNLDPTLNGLWGGLLVLGNAPISASAASVQIEGIPPSDQNGLYGGSDANDNSGVIKFISIRHGGANIGEGNEINGLTLGGVGAGTIIENVEIVSNQDDGIEWFGGTVNVKNAVIWNTGDDAVDTDQSWGGTLDNFIVINPGDECFELDGPEGAMAAKHTIKNGTVYAMDADGLVDNDANSYVDMMNVYFRDLKTGQDFDQLPVDYACTFSSLEATIPDGAAVADFFKDGSEAFVTAVAAGASTVGADLSKFEGWSWAHASGSLK</sequence>
<evidence type="ECO:0000313" key="2">
    <source>
        <dbReference type="Proteomes" id="UP000053091"/>
    </source>
</evidence>
<dbReference type="SUPFAM" id="SSF51126">
    <property type="entry name" value="Pectin lyase-like"/>
    <property type="match status" value="1"/>
</dbReference>
<evidence type="ECO:0000313" key="1">
    <source>
        <dbReference type="EMBL" id="GAP44436.1"/>
    </source>
</evidence>
<dbReference type="PATRIC" id="fig|1678841.3.peg.2927"/>
<dbReference type="PANTHER" id="PTHR41339">
    <property type="entry name" value="LIPL48"/>
    <property type="match status" value="1"/>
</dbReference>
<organism evidence="1">
    <name type="scientific">Lentimicrobium saccharophilum</name>
    <dbReference type="NCBI Taxonomy" id="1678841"/>
    <lineage>
        <taxon>Bacteria</taxon>
        <taxon>Pseudomonadati</taxon>
        <taxon>Bacteroidota</taxon>
        <taxon>Bacteroidia</taxon>
        <taxon>Bacteroidales</taxon>
        <taxon>Lentimicrobiaceae</taxon>
        <taxon>Lentimicrobium</taxon>
    </lineage>
</organism>
<reference evidence="1" key="1">
    <citation type="journal article" date="2015" name="Genome Announc.">
        <title>Draft Genome Sequence of Bacteroidales Strain TBC1, a Novel Isolate from a Methanogenic Wastewater Treatment System.</title>
        <authorList>
            <person name="Tourlousse D.M."/>
            <person name="Matsuura N."/>
            <person name="Sun L."/>
            <person name="Toyonaga M."/>
            <person name="Kuroda K."/>
            <person name="Ohashi A."/>
            <person name="Cruz R."/>
            <person name="Yamaguchi T."/>
            <person name="Sekiguchi Y."/>
        </authorList>
    </citation>
    <scope>NUCLEOTIDE SEQUENCE [LARGE SCALE GENOMIC DNA]</scope>
    <source>
        <strain evidence="1">TBC1</strain>
    </source>
</reference>
<protein>
    <submittedName>
        <fullName evidence="1">Uncharacterized protein</fullName>
    </submittedName>
</protein>
<accession>A0A0S7C3P6</accession>
<dbReference type="InterPro" id="IPR011050">
    <property type="entry name" value="Pectin_lyase_fold/virulence"/>
</dbReference>
<dbReference type="STRING" id="1678841.TBC1_12244"/>
<dbReference type="EMBL" id="DF968183">
    <property type="protein sequence ID" value="GAP44436.1"/>
    <property type="molecule type" value="Genomic_DNA"/>
</dbReference>
<dbReference type="Proteomes" id="UP000053091">
    <property type="component" value="Unassembled WGS sequence"/>
</dbReference>
<keyword evidence="2" id="KW-1185">Reference proteome</keyword>
<dbReference type="PANTHER" id="PTHR41339:SF1">
    <property type="entry name" value="SECRETED PROTEIN"/>
    <property type="match status" value="1"/>
</dbReference>